<comment type="caution">
    <text evidence="3">The sequence shown here is derived from an EMBL/GenBank/DDBJ whole genome shotgun (WGS) entry which is preliminary data.</text>
</comment>
<accession>X6MY96</accession>
<keyword evidence="2" id="KW-0812">Transmembrane</keyword>
<dbReference type="Proteomes" id="UP000023152">
    <property type="component" value="Unassembled WGS sequence"/>
</dbReference>
<feature type="transmembrane region" description="Helical" evidence="2">
    <location>
        <begin position="226"/>
        <end position="249"/>
    </location>
</feature>
<evidence type="ECO:0000313" key="3">
    <source>
        <dbReference type="EMBL" id="ETO18995.1"/>
    </source>
</evidence>
<dbReference type="EMBL" id="ASPP01014170">
    <property type="protein sequence ID" value="ETO18995.1"/>
    <property type="molecule type" value="Genomic_DNA"/>
</dbReference>
<reference evidence="3 4" key="1">
    <citation type="journal article" date="2013" name="Curr. Biol.">
        <title>The Genome of the Foraminiferan Reticulomyxa filosa.</title>
        <authorList>
            <person name="Glockner G."/>
            <person name="Hulsmann N."/>
            <person name="Schleicher M."/>
            <person name="Noegel A.A."/>
            <person name="Eichinger L."/>
            <person name="Gallinger C."/>
            <person name="Pawlowski J."/>
            <person name="Sierra R."/>
            <person name="Euteneuer U."/>
            <person name="Pillet L."/>
            <person name="Moustafa A."/>
            <person name="Platzer M."/>
            <person name="Groth M."/>
            <person name="Szafranski K."/>
            <person name="Schliwa M."/>
        </authorList>
    </citation>
    <scope>NUCLEOTIDE SEQUENCE [LARGE SCALE GENOMIC DNA]</scope>
</reference>
<name>X6MY96_RETFI</name>
<sequence>QTAKQCQRDKVDFDSSIAEAEAKTGGVSDHHYEDTKVQPTPAINQRLGESTFMIDQPDMIGHESSSSDGDEEHNENPSGVVLLAPRPAPMVQPTELGIETQHGLHVNSDSIPALQQMSSVVSVQSTGQSNNNDGFRGPAKIELQNVVKKETQILRSGEPAASKNAKKNQLLSELSPELSHKFETLMHELVKKTSKTKHGAKVMQIARDVTERRNYILFHLYPLPRCWYYCGYLLFVLFSIICSVIIIVYGSQMDLQPSTQIDGHIQSTQGCTYL</sequence>
<keyword evidence="2" id="KW-1133">Transmembrane helix</keyword>
<feature type="non-terminal residue" evidence="3">
    <location>
        <position position="274"/>
    </location>
</feature>
<evidence type="ECO:0000313" key="4">
    <source>
        <dbReference type="Proteomes" id="UP000023152"/>
    </source>
</evidence>
<evidence type="ECO:0000256" key="2">
    <source>
        <dbReference type="SAM" id="Phobius"/>
    </source>
</evidence>
<keyword evidence="4" id="KW-1185">Reference proteome</keyword>
<feature type="region of interest" description="Disordered" evidence="1">
    <location>
        <begin position="1"/>
        <end position="81"/>
    </location>
</feature>
<keyword evidence="2" id="KW-0472">Membrane</keyword>
<feature type="compositionally biased region" description="Basic and acidic residues" evidence="1">
    <location>
        <begin position="1"/>
        <end position="13"/>
    </location>
</feature>
<organism evidence="3 4">
    <name type="scientific">Reticulomyxa filosa</name>
    <dbReference type="NCBI Taxonomy" id="46433"/>
    <lineage>
        <taxon>Eukaryota</taxon>
        <taxon>Sar</taxon>
        <taxon>Rhizaria</taxon>
        <taxon>Retaria</taxon>
        <taxon>Foraminifera</taxon>
        <taxon>Monothalamids</taxon>
        <taxon>Reticulomyxidae</taxon>
        <taxon>Reticulomyxa</taxon>
    </lineage>
</organism>
<protein>
    <submittedName>
        <fullName evidence="3">Uncharacterized protein</fullName>
    </submittedName>
</protein>
<evidence type="ECO:0000256" key="1">
    <source>
        <dbReference type="SAM" id="MobiDB-lite"/>
    </source>
</evidence>
<gene>
    <name evidence="3" type="ORF">RFI_18245</name>
</gene>
<dbReference type="AlphaFoldDB" id="X6MY96"/>
<feature type="non-terminal residue" evidence="3">
    <location>
        <position position="1"/>
    </location>
</feature>
<proteinExistence type="predicted"/>